<feature type="chain" id="PRO_5042990248" description="Glutaredoxin domain-containing protein" evidence="7">
    <location>
        <begin position="28"/>
        <end position="134"/>
    </location>
</feature>
<evidence type="ECO:0000256" key="1">
    <source>
        <dbReference type="ARBA" id="ARBA00002549"/>
    </source>
</evidence>
<evidence type="ECO:0000256" key="3">
    <source>
        <dbReference type="ARBA" id="ARBA00022448"/>
    </source>
</evidence>
<sequence length="134" mass="14390">MAATSAKVTVTALVVITLAATFLQASASSVGKFVDDTINSNKIVIFSKTYCPYCQRAKAVFKDLKQVPHVVELDEREDGSKITDVLINIVGRRTVPQVFVNGKHIGGSDDTVAAYESGHLAKILGIETKGHDDL</sequence>
<dbReference type="Gene3D" id="3.40.30.10">
    <property type="entry name" value="Glutaredoxin"/>
    <property type="match status" value="1"/>
</dbReference>
<keyword evidence="5" id="KW-1015">Disulfide bond</keyword>
<comment type="similarity">
    <text evidence="2">Belongs to the glutaredoxin family. CPYC subfamily.</text>
</comment>
<keyword evidence="7" id="KW-0732">Signal</keyword>
<dbReference type="InterPro" id="IPR002109">
    <property type="entry name" value="Glutaredoxin"/>
</dbReference>
<dbReference type="PRINTS" id="PR00160">
    <property type="entry name" value="GLUTAREDOXIN"/>
</dbReference>
<evidence type="ECO:0000313" key="10">
    <source>
        <dbReference type="Proteomes" id="UP001386955"/>
    </source>
</evidence>
<protein>
    <recommendedName>
        <fullName evidence="8">Glutaredoxin domain-containing protein</fullName>
    </recommendedName>
</protein>
<dbReference type="PROSITE" id="PS00195">
    <property type="entry name" value="GLUTAREDOXIN_1"/>
    <property type="match status" value="1"/>
</dbReference>
<name>A0AAN9XW24_PSOTE</name>
<keyword evidence="4" id="KW-0249">Electron transport</keyword>
<dbReference type="PANTHER" id="PTHR45694:SF5">
    <property type="entry name" value="GLUTAREDOXIN 2"/>
    <property type="match status" value="1"/>
</dbReference>
<dbReference type="Pfam" id="PF00462">
    <property type="entry name" value="Glutaredoxin"/>
    <property type="match status" value="1"/>
</dbReference>
<dbReference type="NCBIfam" id="TIGR02180">
    <property type="entry name" value="GRX_euk"/>
    <property type="match status" value="1"/>
</dbReference>
<dbReference type="AlphaFoldDB" id="A0AAN9XW24"/>
<dbReference type="GO" id="GO:0034599">
    <property type="term" value="P:cellular response to oxidative stress"/>
    <property type="evidence" value="ECO:0007669"/>
    <property type="project" value="TreeGrafter"/>
</dbReference>
<evidence type="ECO:0000256" key="6">
    <source>
        <dbReference type="ARBA" id="ARBA00023284"/>
    </source>
</evidence>
<comment type="caution">
    <text evidence="9">The sequence shown here is derived from an EMBL/GenBank/DDBJ whole genome shotgun (WGS) entry which is preliminary data.</text>
</comment>
<feature type="signal peptide" evidence="7">
    <location>
        <begin position="1"/>
        <end position="27"/>
    </location>
</feature>
<dbReference type="InterPro" id="IPR014025">
    <property type="entry name" value="Glutaredoxin_subgr"/>
</dbReference>
<dbReference type="InterPro" id="IPR011767">
    <property type="entry name" value="GLR_AS"/>
</dbReference>
<dbReference type="GO" id="GO:0005737">
    <property type="term" value="C:cytoplasm"/>
    <property type="evidence" value="ECO:0007669"/>
    <property type="project" value="TreeGrafter"/>
</dbReference>
<dbReference type="InterPro" id="IPR036249">
    <property type="entry name" value="Thioredoxin-like_sf"/>
</dbReference>
<dbReference type="FunFam" id="3.40.30.10:FF:000026">
    <property type="entry name" value="Glutaredoxin 2"/>
    <property type="match status" value="1"/>
</dbReference>
<evidence type="ECO:0000256" key="2">
    <source>
        <dbReference type="ARBA" id="ARBA00007190"/>
    </source>
</evidence>
<dbReference type="PANTHER" id="PTHR45694">
    <property type="entry name" value="GLUTAREDOXIN 2"/>
    <property type="match status" value="1"/>
</dbReference>
<dbReference type="GO" id="GO:0015038">
    <property type="term" value="F:glutathione disulfide oxidoreductase activity"/>
    <property type="evidence" value="ECO:0007669"/>
    <property type="project" value="TreeGrafter"/>
</dbReference>
<dbReference type="SUPFAM" id="SSF52833">
    <property type="entry name" value="Thioredoxin-like"/>
    <property type="match status" value="1"/>
</dbReference>
<evidence type="ECO:0000259" key="8">
    <source>
        <dbReference type="Pfam" id="PF00462"/>
    </source>
</evidence>
<evidence type="ECO:0000313" key="9">
    <source>
        <dbReference type="EMBL" id="KAK7411948.1"/>
    </source>
</evidence>
<organism evidence="9 10">
    <name type="scientific">Psophocarpus tetragonolobus</name>
    <name type="common">Winged bean</name>
    <name type="synonym">Dolichos tetragonolobus</name>
    <dbReference type="NCBI Taxonomy" id="3891"/>
    <lineage>
        <taxon>Eukaryota</taxon>
        <taxon>Viridiplantae</taxon>
        <taxon>Streptophyta</taxon>
        <taxon>Embryophyta</taxon>
        <taxon>Tracheophyta</taxon>
        <taxon>Spermatophyta</taxon>
        <taxon>Magnoliopsida</taxon>
        <taxon>eudicotyledons</taxon>
        <taxon>Gunneridae</taxon>
        <taxon>Pentapetalae</taxon>
        <taxon>rosids</taxon>
        <taxon>fabids</taxon>
        <taxon>Fabales</taxon>
        <taxon>Fabaceae</taxon>
        <taxon>Papilionoideae</taxon>
        <taxon>50 kb inversion clade</taxon>
        <taxon>NPAAA clade</taxon>
        <taxon>indigoferoid/millettioid clade</taxon>
        <taxon>Phaseoleae</taxon>
        <taxon>Psophocarpus</taxon>
    </lineage>
</organism>
<evidence type="ECO:0000256" key="4">
    <source>
        <dbReference type="ARBA" id="ARBA00022982"/>
    </source>
</evidence>
<keyword evidence="6" id="KW-0676">Redox-active center</keyword>
<keyword evidence="3" id="KW-0813">Transport</keyword>
<accession>A0AAN9XW24</accession>
<evidence type="ECO:0000256" key="5">
    <source>
        <dbReference type="ARBA" id="ARBA00023157"/>
    </source>
</evidence>
<evidence type="ECO:0000256" key="7">
    <source>
        <dbReference type="SAM" id="SignalP"/>
    </source>
</evidence>
<gene>
    <name evidence="9" type="ORF">VNO78_03393</name>
</gene>
<feature type="domain" description="Glutaredoxin" evidence="8">
    <location>
        <begin position="43"/>
        <end position="105"/>
    </location>
</feature>
<dbReference type="Proteomes" id="UP001386955">
    <property type="component" value="Unassembled WGS sequence"/>
</dbReference>
<reference evidence="9 10" key="1">
    <citation type="submission" date="2024-01" db="EMBL/GenBank/DDBJ databases">
        <title>The genomes of 5 underutilized Papilionoideae crops provide insights into root nodulation and disease resistanc.</title>
        <authorList>
            <person name="Jiang F."/>
        </authorList>
    </citation>
    <scope>NUCLEOTIDE SEQUENCE [LARGE SCALE GENOMIC DNA]</scope>
    <source>
        <strain evidence="9">DUOXIRENSHENG_FW03</strain>
        <tissue evidence="9">Leaves</tissue>
    </source>
</reference>
<dbReference type="EMBL" id="JAYMYS010000001">
    <property type="protein sequence ID" value="KAK7411948.1"/>
    <property type="molecule type" value="Genomic_DNA"/>
</dbReference>
<proteinExistence type="inferred from homology"/>
<dbReference type="PROSITE" id="PS51354">
    <property type="entry name" value="GLUTAREDOXIN_2"/>
    <property type="match status" value="1"/>
</dbReference>
<dbReference type="CDD" id="cd03419">
    <property type="entry name" value="GRX_GRXh_1_2_like"/>
    <property type="match status" value="1"/>
</dbReference>
<keyword evidence="10" id="KW-1185">Reference proteome</keyword>
<comment type="function">
    <text evidence="1">Has a glutathione-disulfide oxidoreductase activity in the presence of NADPH and glutathione reductase. Reduces low molecular weight disulfides and proteins.</text>
</comment>
<dbReference type="InterPro" id="IPR011899">
    <property type="entry name" value="Glutaredoxin_euk/vir"/>
</dbReference>